<dbReference type="RefSeq" id="WP_406768058.1">
    <property type="nucleotide sequence ID" value="NZ_JBJHZZ010000001.1"/>
</dbReference>
<dbReference type="CDD" id="cd04301">
    <property type="entry name" value="NAT_SF"/>
    <property type="match status" value="1"/>
</dbReference>
<proteinExistence type="predicted"/>
<gene>
    <name evidence="2" type="ORF">ACJDUG_01260</name>
</gene>
<comment type="caution">
    <text evidence="2">The sequence shown here is derived from an EMBL/GenBank/DDBJ whole genome shotgun (WGS) entry which is preliminary data.</text>
</comment>
<dbReference type="EC" id="2.3.-.-" evidence="2"/>
<dbReference type="InterPro" id="IPR000182">
    <property type="entry name" value="GNAT_dom"/>
</dbReference>
<dbReference type="GO" id="GO:0016746">
    <property type="term" value="F:acyltransferase activity"/>
    <property type="evidence" value="ECO:0007669"/>
    <property type="project" value="UniProtKB-KW"/>
</dbReference>
<dbReference type="PROSITE" id="PS51186">
    <property type="entry name" value="GNAT"/>
    <property type="match status" value="1"/>
</dbReference>
<dbReference type="PANTHER" id="PTHR43415:SF5">
    <property type="entry name" value="ACETYLTRANSFERASE"/>
    <property type="match status" value="1"/>
</dbReference>
<accession>A0ABW8T1J1</accession>
<keyword evidence="2" id="KW-0012">Acyltransferase</keyword>
<dbReference type="Pfam" id="PF13302">
    <property type="entry name" value="Acetyltransf_3"/>
    <property type="match status" value="1"/>
</dbReference>
<dbReference type="Gene3D" id="3.40.630.30">
    <property type="match status" value="1"/>
</dbReference>
<dbReference type="EMBL" id="JBJHZZ010000001">
    <property type="protein sequence ID" value="MFL0245602.1"/>
    <property type="molecule type" value="Genomic_DNA"/>
</dbReference>
<dbReference type="InterPro" id="IPR016181">
    <property type="entry name" value="Acyl_CoA_acyltransferase"/>
</dbReference>
<protein>
    <submittedName>
        <fullName evidence="2">GNAT family N-acetyltransferase</fullName>
        <ecNumber evidence="2">2.3.-.-</ecNumber>
    </submittedName>
</protein>
<sequence length="180" mass="21307">MIKLEPLHKEDFKKIVQWNEGHSAEFLLQWAGPFYEYPLTEEQIERYFENYVLKEKDTLYVYKIISLETNEMIGTIELYQKDPINKIGRIGRFLIGDENHRGKGAGKEALKEAIRIGFEKLKLNKITLGVFDFNISAIKCYESVGFAIEELKENFRKIGDSYWNLYDMGITKEKWEEIYK</sequence>
<evidence type="ECO:0000313" key="2">
    <source>
        <dbReference type="EMBL" id="MFL0245602.1"/>
    </source>
</evidence>
<keyword evidence="2" id="KW-0808">Transferase</keyword>
<reference evidence="2 3" key="1">
    <citation type="submission" date="2024-11" db="EMBL/GenBank/DDBJ databases">
        <authorList>
            <person name="Heng Y.C."/>
            <person name="Lim A.C.H."/>
            <person name="Lee J.K.Y."/>
            <person name="Kittelmann S."/>
        </authorList>
    </citation>
    <scope>NUCLEOTIDE SEQUENCE [LARGE SCALE GENOMIC DNA]</scope>
    <source>
        <strain evidence="2 3">WILCCON 0185</strain>
    </source>
</reference>
<evidence type="ECO:0000313" key="3">
    <source>
        <dbReference type="Proteomes" id="UP001623591"/>
    </source>
</evidence>
<dbReference type="Proteomes" id="UP001623591">
    <property type="component" value="Unassembled WGS sequence"/>
</dbReference>
<dbReference type="PANTHER" id="PTHR43415">
    <property type="entry name" value="SPERMIDINE N(1)-ACETYLTRANSFERASE"/>
    <property type="match status" value="1"/>
</dbReference>
<dbReference type="SUPFAM" id="SSF55729">
    <property type="entry name" value="Acyl-CoA N-acyltransferases (Nat)"/>
    <property type="match status" value="1"/>
</dbReference>
<feature type="domain" description="N-acetyltransferase" evidence="1">
    <location>
        <begin position="2"/>
        <end position="173"/>
    </location>
</feature>
<name>A0ABW8T1J1_9CLOT</name>
<evidence type="ECO:0000259" key="1">
    <source>
        <dbReference type="PROSITE" id="PS51186"/>
    </source>
</evidence>
<organism evidence="2 3">
    <name type="scientific">Candidatus Clostridium stratigraminis</name>
    <dbReference type="NCBI Taxonomy" id="3381661"/>
    <lineage>
        <taxon>Bacteria</taxon>
        <taxon>Bacillati</taxon>
        <taxon>Bacillota</taxon>
        <taxon>Clostridia</taxon>
        <taxon>Eubacteriales</taxon>
        <taxon>Clostridiaceae</taxon>
        <taxon>Clostridium</taxon>
    </lineage>
</organism>
<keyword evidence="3" id="KW-1185">Reference proteome</keyword>